<organism evidence="1 2">
    <name type="scientific">Zarconia navalis LEGE 11467</name>
    <dbReference type="NCBI Taxonomy" id="1828826"/>
    <lineage>
        <taxon>Bacteria</taxon>
        <taxon>Bacillati</taxon>
        <taxon>Cyanobacteriota</taxon>
        <taxon>Cyanophyceae</taxon>
        <taxon>Oscillatoriophycideae</taxon>
        <taxon>Oscillatoriales</taxon>
        <taxon>Oscillatoriales incertae sedis</taxon>
        <taxon>Zarconia</taxon>
        <taxon>Zarconia navalis</taxon>
    </lineage>
</organism>
<dbReference type="Proteomes" id="UP000621799">
    <property type="component" value="Unassembled WGS sequence"/>
</dbReference>
<proteinExistence type="predicted"/>
<dbReference type="RefSeq" id="WP_264322337.1">
    <property type="nucleotide sequence ID" value="NZ_JADEXN010000307.1"/>
</dbReference>
<dbReference type="InterPro" id="IPR024510">
    <property type="entry name" value="DUF2589"/>
</dbReference>
<reference evidence="1" key="1">
    <citation type="submission" date="2020-10" db="EMBL/GenBank/DDBJ databases">
        <authorList>
            <person name="Castelo-Branco R."/>
            <person name="Eusebio N."/>
            <person name="Adriana R."/>
            <person name="Vieira A."/>
            <person name="Brugerolle De Fraissinette N."/>
            <person name="Rezende De Castro R."/>
            <person name="Schneider M.P."/>
            <person name="Vasconcelos V."/>
            <person name="Leao P.N."/>
        </authorList>
    </citation>
    <scope>NUCLEOTIDE SEQUENCE</scope>
    <source>
        <strain evidence="1">LEGE 11467</strain>
    </source>
</reference>
<protein>
    <submittedName>
        <fullName evidence="1">DUF2589 domain-containing protein</fullName>
    </submittedName>
</protein>
<gene>
    <name evidence="1" type="ORF">IQ235_15385</name>
</gene>
<evidence type="ECO:0000313" key="1">
    <source>
        <dbReference type="EMBL" id="MBE9042162.1"/>
    </source>
</evidence>
<dbReference type="EMBL" id="JADEXN010000307">
    <property type="protein sequence ID" value="MBE9042162.1"/>
    <property type="molecule type" value="Genomic_DNA"/>
</dbReference>
<evidence type="ECO:0000313" key="2">
    <source>
        <dbReference type="Proteomes" id="UP000621799"/>
    </source>
</evidence>
<name>A0A928VXS6_9CYAN</name>
<comment type="caution">
    <text evidence="1">The sequence shown here is derived from an EMBL/GenBank/DDBJ whole genome shotgun (WGS) entry which is preliminary data.</text>
</comment>
<dbReference type="AlphaFoldDB" id="A0A928VXS6"/>
<dbReference type="Pfam" id="PF11655">
    <property type="entry name" value="DUF2589"/>
    <property type="match status" value="1"/>
</dbReference>
<sequence length="292" mass="31066">MSAAQGKELSSLDFGAMIGGPLTAVVKAQAQSALASAQFIKEVGFEHDKKGKITKAMNVEFTYEKPVPGKEPGTTTKQKASLSVPILTILPIPFIQVDSAEIAFHAKLLSVTHNELKVTDKGGGEANVGFAGFSWLSSAQMKANYSHQSKRRESGEIHDTYGLDVTVKASQAEMPAGMDKMLNILEALVEETTAGSEDDDNPKSAVAIEANYTSSTTTVTITPDGGSSEFGTEKKTVSILDKSNAEMITPQSDVTWQDNQITVVQSLDSGTYTVKLTVPGHKESTCNLTVTS</sequence>
<keyword evidence="2" id="KW-1185">Reference proteome</keyword>
<accession>A0A928VXS6</accession>